<feature type="chain" id="PRO_5005538558" description="Glycoside-hydrolase family GH114 TIM-barrel domain-containing protein" evidence="1">
    <location>
        <begin position="23"/>
        <end position="261"/>
    </location>
</feature>
<keyword evidence="4" id="KW-1185">Reference proteome</keyword>
<name>A0A0L0FGJ9_9EUKA</name>
<protein>
    <recommendedName>
        <fullName evidence="2">Glycoside-hydrolase family GH114 TIM-barrel domain-containing protein</fullName>
    </recommendedName>
</protein>
<dbReference type="AlphaFoldDB" id="A0A0L0FGJ9"/>
<evidence type="ECO:0000256" key="1">
    <source>
        <dbReference type="SAM" id="SignalP"/>
    </source>
</evidence>
<evidence type="ECO:0000313" key="3">
    <source>
        <dbReference type="EMBL" id="KNC75909.1"/>
    </source>
</evidence>
<dbReference type="InterPro" id="IPR004352">
    <property type="entry name" value="GH114_TIM-barrel"/>
</dbReference>
<dbReference type="InterPro" id="IPR013785">
    <property type="entry name" value="Aldolase_TIM"/>
</dbReference>
<dbReference type="Pfam" id="PF03537">
    <property type="entry name" value="Glyco_hydro_114"/>
    <property type="match status" value="1"/>
</dbReference>
<feature type="domain" description="Glycoside-hydrolase family GH114 TIM-barrel" evidence="2">
    <location>
        <begin position="37"/>
        <end position="239"/>
    </location>
</feature>
<dbReference type="OrthoDB" id="2108802at2759"/>
<dbReference type="eggNOG" id="ENOG502RCTR">
    <property type="taxonomic scope" value="Eukaryota"/>
</dbReference>
<accession>A0A0L0FGJ9</accession>
<dbReference type="PANTHER" id="PTHR35273">
    <property type="entry name" value="ALPHA-1,4 POLYGALACTOSAMINIDASE, PUTATIVE (AFU_ORTHOLOGUE AFUA_3G07890)-RELATED"/>
    <property type="match status" value="1"/>
</dbReference>
<dbReference type="PANTHER" id="PTHR35273:SF2">
    <property type="entry name" value="ALPHA-GALACTOSIDASE"/>
    <property type="match status" value="1"/>
</dbReference>
<dbReference type="EMBL" id="KQ243361">
    <property type="protein sequence ID" value="KNC75909.1"/>
    <property type="molecule type" value="Genomic_DNA"/>
</dbReference>
<keyword evidence="1" id="KW-0732">Signal</keyword>
<evidence type="ECO:0000313" key="4">
    <source>
        <dbReference type="Proteomes" id="UP000054560"/>
    </source>
</evidence>
<dbReference type="InterPro" id="IPR017853">
    <property type="entry name" value="GH"/>
</dbReference>
<dbReference type="GeneID" id="25912078"/>
<proteinExistence type="predicted"/>
<dbReference type="STRING" id="667725.A0A0L0FGJ9"/>
<organism evidence="3 4">
    <name type="scientific">Sphaeroforma arctica JP610</name>
    <dbReference type="NCBI Taxonomy" id="667725"/>
    <lineage>
        <taxon>Eukaryota</taxon>
        <taxon>Ichthyosporea</taxon>
        <taxon>Ichthyophonida</taxon>
        <taxon>Sphaeroforma</taxon>
    </lineage>
</organism>
<evidence type="ECO:0000259" key="2">
    <source>
        <dbReference type="Pfam" id="PF03537"/>
    </source>
</evidence>
<dbReference type="RefSeq" id="XP_014149811.1">
    <property type="nucleotide sequence ID" value="XM_014294336.1"/>
</dbReference>
<dbReference type="Proteomes" id="UP000054560">
    <property type="component" value="Unassembled WGS sequence"/>
</dbReference>
<gene>
    <name evidence="3" type="ORF">SARC_11574</name>
</gene>
<reference evidence="3 4" key="1">
    <citation type="submission" date="2011-02" db="EMBL/GenBank/DDBJ databases">
        <title>The Genome Sequence of Sphaeroforma arctica JP610.</title>
        <authorList>
            <consortium name="The Broad Institute Genome Sequencing Platform"/>
            <person name="Russ C."/>
            <person name="Cuomo C."/>
            <person name="Young S.K."/>
            <person name="Zeng Q."/>
            <person name="Gargeya S."/>
            <person name="Alvarado L."/>
            <person name="Berlin A."/>
            <person name="Chapman S.B."/>
            <person name="Chen Z."/>
            <person name="Freedman E."/>
            <person name="Gellesch M."/>
            <person name="Goldberg J."/>
            <person name="Griggs A."/>
            <person name="Gujja S."/>
            <person name="Heilman E."/>
            <person name="Heiman D."/>
            <person name="Howarth C."/>
            <person name="Mehta T."/>
            <person name="Neiman D."/>
            <person name="Pearson M."/>
            <person name="Roberts A."/>
            <person name="Saif S."/>
            <person name="Shea T."/>
            <person name="Shenoy N."/>
            <person name="Sisk P."/>
            <person name="Stolte C."/>
            <person name="Sykes S."/>
            <person name="White J."/>
            <person name="Yandava C."/>
            <person name="Burger G."/>
            <person name="Gray M.W."/>
            <person name="Holland P.W.H."/>
            <person name="King N."/>
            <person name="Lang F.B.F."/>
            <person name="Roger A.J."/>
            <person name="Ruiz-Trillo I."/>
            <person name="Haas B."/>
            <person name="Nusbaum C."/>
            <person name="Birren B."/>
        </authorList>
    </citation>
    <scope>NUCLEOTIDE SEQUENCE [LARGE SCALE GENOMIC DNA]</scope>
    <source>
        <strain evidence="3 4">JP610</strain>
    </source>
</reference>
<dbReference type="SUPFAM" id="SSF51445">
    <property type="entry name" value="(Trans)glycosidases"/>
    <property type="match status" value="1"/>
</dbReference>
<feature type="signal peptide" evidence="1">
    <location>
        <begin position="1"/>
        <end position="22"/>
    </location>
</feature>
<sequence>MKIISFSQTLLVASIAYGVTDGATTRRSAQLTQGSTWTLEAWGPPDSYTNGKTDMIDVDFMTKSKSYIESLVKGGQTVVCYISAGTAEEWRPDYLALEEYCSSDSGYSRECWLDITKWKSWRHLMKNRLESAQEKGCMGIEPDNTDSHSHDSVPGKTKKEMTTYMVEYVKWLAEETHNLGMIIGLKNTLDLIPELVDHVDFAINESCQKYAKYDECALYEPFVEQNKAVFAVEWSTEGDCSDAAKMGLARKYERNGEWIDC</sequence>
<dbReference type="Gene3D" id="3.20.20.70">
    <property type="entry name" value="Aldolase class I"/>
    <property type="match status" value="1"/>
</dbReference>